<gene>
    <name evidence="1" type="ORF">HNQ45_000777</name>
</gene>
<dbReference type="EMBL" id="JACHHF010000004">
    <property type="protein sequence ID" value="MBB5175893.1"/>
    <property type="molecule type" value="Genomic_DNA"/>
</dbReference>
<protein>
    <recommendedName>
        <fullName evidence="3">Stage III sporulation protein AH</fullName>
    </recommendedName>
</protein>
<proteinExistence type="predicted"/>
<reference evidence="1 2" key="1">
    <citation type="submission" date="2020-08" db="EMBL/GenBank/DDBJ databases">
        <title>Genomic Encyclopedia of Type Strains, Phase IV (KMG-IV): sequencing the most valuable type-strain genomes for metagenomic binning, comparative biology and taxonomic classification.</title>
        <authorList>
            <person name="Goeker M."/>
        </authorList>
    </citation>
    <scope>NUCLEOTIDE SEQUENCE [LARGE SCALE GENOMIC DNA]</scope>
    <source>
        <strain evidence="1 2">DSM 19163</strain>
    </source>
</reference>
<organism evidence="1 2">
    <name type="scientific">Nosocomiicoccus ampullae</name>
    <dbReference type="NCBI Taxonomy" id="489910"/>
    <lineage>
        <taxon>Bacteria</taxon>
        <taxon>Bacillati</taxon>
        <taxon>Bacillota</taxon>
        <taxon>Bacilli</taxon>
        <taxon>Bacillales</taxon>
        <taxon>Staphylococcaceae</taxon>
        <taxon>Nosocomiicoccus</taxon>
    </lineage>
</organism>
<evidence type="ECO:0000313" key="1">
    <source>
        <dbReference type="EMBL" id="MBB5175893.1"/>
    </source>
</evidence>
<sequence>MIAIKNNPTGKTYEALLDFLFKTCDQFQLVVRTDILKYKDSFKDLDEWFGDSFIETLDQHEWPSTNLFDDIAKVYYFKTTEDAKEILLEKSSSLFDWSLPNLPEDLCFFKDDEAYLSVSSELEEIYIYPTSHDEVREIKEIDGLKTVEVSF</sequence>
<evidence type="ECO:0008006" key="3">
    <source>
        <dbReference type="Google" id="ProtNLM"/>
    </source>
</evidence>
<name>A0A9Q2CZ69_9STAP</name>
<keyword evidence="2" id="KW-1185">Reference proteome</keyword>
<dbReference type="AlphaFoldDB" id="A0A9Q2CZ69"/>
<dbReference type="RefSeq" id="WP_183673631.1">
    <property type="nucleotide sequence ID" value="NZ_CBCRYX010000006.1"/>
</dbReference>
<accession>A0A9Q2CZ69</accession>
<dbReference type="Proteomes" id="UP000579136">
    <property type="component" value="Unassembled WGS sequence"/>
</dbReference>
<evidence type="ECO:0000313" key="2">
    <source>
        <dbReference type="Proteomes" id="UP000579136"/>
    </source>
</evidence>
<comment type="caution">
    <text evidence="1">The sequence shown here is derived from an EMBL/GenBank/DDBJ whole genome shotgun (WGS) entry which is preliminary data.</text>
</comment>